<dbReference type="SUPFAM" id="SSF47413">
    <property type="entry name" value="lambda repressor-like DNA-binding domains"/>
    <property type="match status" value="1"/>
</dbReference>
<keyword evidence="5" id="KW-1185">Reference proteome</keyword>
<dbReference type="GO" id="GO:0003677">
    <property type="term" value="F:DNA binding"/>
    <property type="evidence" value="ECO:0007669"/>
    <property type="project" value="InterPro"/>
</dbReference>
<gene>
    <name evidence="4" type="ORF">LFYK43_10560</name>
</gene>
<dbReference type="EMBL" id="BFFP01000014">
    <property type="protein sequence ID" value="GBG94597.1"/>
    <property type="molecule type" value="Genomic_DNA"/>
</dbReference>
<evidence type="ECO:0000256" key="1">
    <source>
        <dbReference type="SAM" id="MobiDB-lite"/>
    </source>
</evidence>
<evidence type="ECO:0000256" key="2">
    <source>
        <dbReference type="SAM" id="Phobius"/>
    </source>
</evidence>
<accession>A0A401ISW2</accession>
<dbReference type="RefSeq" id="WP_124976149.1">
    <property type="nucleotide sequence ID" value="NZ_BFFP01000014.1"/>
</dbReference>
<dbReference type="Gene3D" id="1.10.260.40">
    <property type="entry name" value="lambda repressor-like DNA-binding domains"/>
    <property type="match status" value="1"/>
</dbReference>
<feature type="compositionally biased region" description="Low complexity" evidence="1">
    <location>
        <begin position="321"/>
        <end position="345"/>
    </location>
</feature>
<feature type="compositionally biased region" description="Polar residues" evidence="1">
    <location>
        <begin position="141"/>
        <end position="150"/>
    </location>
</feature>
<feature type="region of interest" description="Disordered" evidence="1">
    <location>
        <begin position="295"/>
        <end position="345"/>
    </location>
</feature>
<dbReference type="InterPro" id="IPR025194">
    <property type="entry name" value="RodZ-like_C"/>
</dbReference>
<evidence type="ECO:0000259" key="3">
    <source>
        <dbReference type="Pfam" id="PF13464"/>
    </source>
</evidence>
<dbReference type="AlphaFoldDB" id="A0A401ISW2"/>
<evidence type="ECO:0000313" key="5">
    <source>
        <dbReference type="Proteomes" id="UP000286848"/>
    </source>
</evidence>
<feature type="region of interest" description="Disordered" evidence="1">
    <location>
        <begin position="77"/>
        <end position="106"/>
    </location>
</feature>
<feature type="compositionally biased region" description="Low complexity" evidence="1">
    <location>
        <begin position="298"/>
        <end position="312"/>
    </location>
</feature>
<dbReference type="CDD" id="cd00093">
    <property type="entry name" value="HTH_XRE"/>
    <property type="match status" value="1"/>
</dbReference>
<organism evidence="4 5">
    <name type="scientific">Ligilactobacillus salitolerans</name>
    <dbReference type="NCBI Taxonomy" id="1808352"/>
    <lineage>
        <taxon>Bacteria</taxon>
        <taxon>Bacillati</taxon>
        <taxon>Bacillota</taxon>
        <taxon>Bacilli</taxon>
        <taxon>Lactobacillales</taxon>
        <taxon>Lactobacillaceae</taxon>
        <taxon>Ligilactobacillus</taxon>
    </lineage>
</organism>
<keyword evidence="2" id="KW-0812">Transmembrane</keyword>
<feature type="region of interest" description="Disordered" evidence="1">
    <location>
        <begin position="141"/>
        <end position="195"/>
    </location>
</feature>
<comment type="caution">
    <text evidence="4">The sequence shown here is derived from an EMBL/GenBank/DDBJ whole genome shotgun (WGS) entry which is preliminary data.</text>
</comment>
<reference evidence="4 5" key="1">
    <citation type="journal article" date="2019" name="Int. J. Syst. Evol. Microbiol.">
        <title>Lactobacillus salitolerans sp. nov., a novel lactic acid bacterium isolated from spent mushroom substrates.</title>
        <authorList>
            <person name="Tohno M."/>
            <person name="Tanizawa Y."/>
            <person name="Kojima Y."/>
            <person name="Sakamoto M."/>
            <person name="Nakamura Y."/>
            <person name="Ohkuma M."/>
            <person name="Kobayashi H."/>
        </authorList>
    </citation>
    <scope>NUCLEOTIDE SEQUENCE [LARGE SCALE GENOMIC DNA]</scope>
    <source>
        <strain evidence="4 5">YK43</strain>
    </source>
</reference>
<feature type="compositionally biased region" description="Basic residues" evidence="1">
    <location>
        <begin position="178"/>
        <end position="191"/>
    </location>
</feature>
<feature type="compositionally biased region" description="Low complexity" evidence="1">
    <location>
        <begin position="168"/>
        <end position="177"/>
    </location>
</feature>
<evidence type="ECO:0000313" key="4">
    <source>
        <dbReference type="EMBL" id="GBG94597.1"/>
    </source>
</evidence>
<dbReference type="InterPro" id="IPR001387">
    <property type="entry name" value="Cro/C1-type_HTH"/>
</dbReference>
<dbReference type="PANTHER" id="PTHR34475:SF1">
    <property type="entry name" value="CYTOSKELETON PROTEIN RODZ"/>
    <property type="match status" value="1"/>
</dbReference>
<dbReference type="Pfam" id="PF13464">
    <property type="entry name" value="RodZ_C"/>
    <property type="match status" value="1"/>
</dbReference>
<protein>
    <submittedName>
        <fullName evidence="4">Transcriptional regulator</fullName>
    </submittedName>
</protein>
<dbReference type="InterPro" id="IPR010982">
    <property type="entry name" value="Lambda_DNA-bd_dom_sf"/>
</dbReference>
<feature type="compositionally biased region" description="Basic and acidic residues" evidence="1">
    <location>
        <begin position="82"/>
        <end position="100"/>
    </location>
</feature>
<name>A0A401ISW2_9LACO</name>
<dbReference type="InterPro" id="IPR050400">
    <property type="entry name" value="Bact_Cytoskel_RodZ"/>
</dbReference>
<sequence length="345" mass="36756">MSEIGQTLKKARVDKGLTLDDLQQTTKIQKRYLIAIEEEDFKALPGDFYVKAFIKEYAETVGLNADELLSSFGDQIETQDESPVHEEATSRMNLREKNAHPEGGNGQKILNYLPTIVIVVIVVAIIGTIFGVSYNNRHQAQKSVENDVQVSSDSSSTKKTAKKKAKDTSSSAKSSSTTKKKAKKTTKKKKQSLSLTGNSGTNYSYVMKNAPQSNKVALEISGGSAWSSVSADGTQTWQGTLSDGQDHTVTIPSGAGSITIQLGNSQATTLKLNGKKFDFLKDNSTLTVRSLTIQLGESSNTASDSTASSSNAGQSDTTAADNNGNTVSSSTGSSVSSQVTDSNQQ</sequence>
<dbReference type="OrthoDB" id="9797543at2"/>
<proteinExistence type="predicted"/>
<feature type="domain" description="Cytoskeleton protein RodZ-like C-terminal" evidence="3">
    <location>
        <begin position="223"/>
        <end position="284"/>
    </location>
</feature>
<dbReference type="PANTHER" id="PTHR34475">
    <property type="match status" value="1"/>
</dbReference>
<keyword evidence="2" id="KW-1133">Transmembrane helix</keyword>
<feature type="transmembrane region" description="Helical" evidence="2">
    <location>
        <begin position="112"/>
        <end position="134"/>
    </location>
</feature>
<dbReference type="Proteomes" id="UP000286848">
    <property type="component" value="Unassembled WGS sequence"/>
</dbReference>
<keyword evidence="2" id="KW-0472">Membrane</keyword>
<dbReference type="Pfam" id="PF13413">
    <property type="entry name" value="HTH_25"/>
    <property type="match status" value="1"/>
</dbReference>